<dbReference type="GO" id="GO:0006952">
    <property type="term" value="P:defense response"/>
    <property type="evidence" value="ECO:0007669"/>
    <property type="project" value="UniProtKB-KW"/>
</dbReference>
<dbReference type="Gene3D" id="1.10.8.430">
    <property type="entry name" value="Helical domain of apoptotic protease-activating factors"/>
    <property type="match status" value="1"/>
</dbReference>
<dbReference type="Pfam" id="PF01582">
    <property type="entry name" value="TIR"/>
    <property type="match status" value="1"/>
</dbReference>
<evidence type="ECO:0000256" key="7">
    <source>
        <dbReference type="ARBA" id="ARBA00047304"/>
    </source>
</evidence>
<evidence type="ECO:0000313" key="11">
    <source>
        <dbReference type="Proteomes" id="UP001428341"/>
    </source>
</evidence>
<evidence type="ECO:0000256" key="5">
    <source>
        <dbReference type="ARBA" id="ARBA00022821"/>
    </source>
</evidence>
<comment type="catalytic activity">
    <reaction evidence="7">
        <text>NAD(+) + H2O = ADP-D-ribose + nicotinamide + H(+)</text>
        <dbReference type="Rhea" id="RHEA:16301"/>
        <dbReference type="ChEBI" id="CHEBI:15377"/>
        <dbReference type="ChEBI" id="CHEBI:15378"/>
        <dbReference type="ChEBI" id="CHEBI:17154"/>
        <dbReference type="ChEBI" id="CHEBI:57540"/>
        <dbReference type="ChEBI" id="CHEBI:57967"/>
        <dbReference type="EC" id="3.2.2.6"/>
    </reaction>
    <physiologicalReaction direction="left-to-right" evidence="7">
        <dbReference type="Rhea" id="RHEA:16302"/>
    </physiologicalReaction>
</comment>
<keyword evidence="5" id="KW-0611">Plant defense</keyword>
<organism evidence="10 11">
    <name type="scientific">Citrus x changshan-huyou</name>
    <dbReference type="NCBI Taxonomy" id="2935761"/>
    <lineage>
        <taxon>Eukaryota</taxon>
        <taxon>Viridiplantae</taxon>
        <taxon>Streptophyta</taxon>
        <taxon>Embryophyta</taxon>
        <taxon>Tracheophyta</taxon>
        <taxon>Spermatophyta</taxon>
        <taxon>Magnoliopsida</taxon>
        <taxon>eudicotyledons</taxon>
        <taxon>Gunneridae</taxon>
        <taxon>Pentapetalae</taxon>
        <taxon>rosids</taxon>
        <taxon>malvids</taxon>
        <taxon>Sapindales</taxon>
        <taxon>Rutaceae</taxon>
        <taxon>Aurantioideae</taxon>
        <taxon>Citrus</taxon>
    </lineage>
</organism>
<dbReference type="Gene3D" id="3.40.50.300">
    <property type="entry name" value="P-loop containing nucleotide triphosphate hydrolases"/>
    <property type="match status" value="1"/>
</dbReference>
<dbReference type="GO" id="GO:0003676">
    <property type="term" value="F:nucleic acid binding"/>
    <property type="evidence" value="ECO:0007669"/>
    <property type="project" value="InterPro"/>
</dbReference>
<dbReference type="GO" id="GO:0043531">
    <property type="term" value="F:ADP binding"/>
    <property type="evidence" value="ECO:0007669"/>
    <property type="project" value="InterPro"/>
</dbReference>
<dbReference type="EC" id="3.2.2.6" evidence="1"/>
<dbReference type="InterPro" id="IPR058192">
    <property type="entry name" value="WHD_ROQ1-like"/>
</dbReference>
<keyword evidence="6" id="KW-0520">NAD</keyword>
<dbReference type="GO" id="GO:0007165">
    <property type="term" value="P:signal transduction"/>
    <property type="evidence" value="ECO:0007669"/>
    <property type="project" value="InterPro"/>
</dbReference>
<evidence type="ECO:0000259" key="8">
    <source>
        <dbReference type="PROSITE" id="PS50104"/>
    </source>
</evidence>
<dbReference type="EMBL" id="JBCGBO010000005">
    <property type="protein sequence ID" value="KAK9200306.1"/>
    <property type="molecule type" value="Genomic_DNA"/>
</dbReference>
<dbReference type="PRINTS" id="PR00364">
    <property type="entry name" value="DISEASERSIST"/>
</dbReference>
<dbReference type="InterPro" id="IPR000157">
    <property type="entry name" value="TIR_dom"/>
</dbReference>
<evidence type="ECO:0000259" key="9">
    <source>
        <dbReference type="PROSITE" id="PS50994"/>
    </source>
</evidence>
<keyword evidence="3" id="KW-0677">Repeat</keyword>
<keyword evidence="11" id="KW-1185">Reference proteome</keyword>
<dbReference type="FunFam" id="1.10.8.430:FF:000002">
    <property type="entry name" value="Disease resistance protein (TIR-NBS-LRR class)"/>
    <property type="match status" value="1"/>
</dbReference>
<dbReference type="PANTHER" id="PTHR11017:SF570">
    <property type="entry name" value="DISEASE RESISTANCE PROTEIN (TIR-NBS CLASS)-RELATED"/>
    <property type="match status" value="1"/>
</dbReference>
<dbReference type="InterPro" id="IPR044974">
    <property type="entry name" value="Disease_R_plants"/>
</dbReference>
<dbReference type="InterPro" id="IPR036397">
    <property type="entry name" value="RNaseH_sf"/>
</dbReference>
<gene>
    <name evidence="10" type="ORF">WN944_015503</name>
</gene>
<dbReference type="SUPFAM" id="SSF46785">
    <property type="entry name" value="Winged helix' DNA-binding domain"/>
    <property type="match status" value="1"/>
</dbReference>
<dbReference type="Pfam" id="PF00665">
    <property type="entry name" value="rve"/>
    <property type="match status" value="1"/>
</dbReference>
<name>A0AAP0MBZ1_9ROSI</name>
<feature type="domain" description="TIR" evidence="8">
    <location>
        <begin position="161"/>
        <end position="327"/>
    </location>
</feature>
<evidence type="ECO:0000256" key="1">
    <source>
        <dbReference type="ARBA" id="ARBA00011982"/>
    </source>
</evidence>
<feature type="domain" description="Integrase catalytic" evidence="9">
    <location>
        <begin position="1"/>
        <end position="164"/>
    </location>
</feature>
<protein>
    <recommendedName>
        <fullName evidence="1">ADP-ribosyl cyclase/cyclic ADP-ribose hydrolase</fullName>
        <ecNumber evidence="1">3.2.2.6</ecNumber>
    </recommendedName>
</protein>
<dbReference type="PROSITE" id="PS50994">
    <property type="entry name" value="INTEGRASE"/>
    <property type="match status" value="1"/>
</dbReference>
<dbReference type="Gene3D" id="3.40.50.10140">
    <property type="entry name" value="Toll/interleukin-1 receptor homology (TIR) domain"/>
    <property type="match status" value="1"/>
</dbReference>
<sequence>MKGVLELIHTDLWGPSPTVSRDGYKYYISFVDDYTRYSWIYPLKLKSQAFEVFKLFKTQVENQFDTKIKMLQSDLGGEFRAFTDFLNQNGIIFRHSCPYTHHQNGLVERKHMHIVELGLTLMAQANLPLQFWWEAVHTTVYHINRLPTPVLKFLSPYEKVFKHKPEESFRGEDTRDNFTSHLYSALSRQNIQTFIDDQLNRGDEISESLVNAIEASAISVIIFSESYPSSRWCLDELVKILECKKEYAQILIPVFYRVDPSDLRNQTGSFGDSFSKLEERFKENSKKLQTWRKALKEAASLSGFPSQSIRRESELINEVVNHILKRLDEVFRLRDNKNQLVGVESKVEEIESLLGVESKGVYALGIWGIGGIGKTAIARAIFDKISGDFEGSCFLENVREESQRPGGLACLRQKLLSNLLKDKNAIPGIDLNFRRISHMKVLIVFYDVTCFSQLESLIGSLDWLTPVSRIIITTRNKQVLRNWGVRKIYEMKALEYHHAIELFSRHAFKQNHPDVGYEELSSKVMKYAQGVPLALNVLGCFLHKREKEVWESAIDKLQRILHPSILEVLKISYDDLDDKEKSIFLDVACFFQGEHVNPIMKFFNASGFYPEIGISVLVDKSLIAIDSHKKITMHDLLQELGREIVRQESINPKNC</sequence>
<dbReference type="Pfam" id="PF00931">
    <property type="entry name" value="NB-ARC"/>
    <property type="match status" value="1"/>
</dbReference>
<evidence type="ECO:0000256" key="4">
    <source>
        <dbReference type="ARBA" id="ARBA00022801"/>
    </source>
</evidence>
<dbReference type="InterPro" id="IPR027417">
    <property type="entry name" value="P-loop_NTPase"/>
</dbReference>
<proteinExistence type="predicted"/>
<reference evidence="10 11" key="1">
    <citation type="submission" date="2024-05" db="EMBL/GenBank/DDBJ databases">
        <title>Haplotype-resolved chromosome-level genome assembly of Huyou (Citrus changshanensis).</title>
        <authorList>
            <person name="Miao C."/>
            <person name="Chen W."/>
            <person name="Wu Y."/>
            <person name="Wang L."/>
            <person name="Zhao S."/>
            <person name="Grierson D."/>
            <person name="Xu C."/>
            <person name="Chen K."/>
        </authorList>
    </citation>
    <scope>NUCLEOTIDE SEQUENCE [LARGE SCALE GENOMIC DNA]</scope>
    <source>
        <strain evidence="10">01-14</strain>
        <tissue evidence="10">Leaf</tissue>
    </source>
</reference>
<dbReference type="AlphaFoldDB" id="A0AAP0MBZ1"/>
<dbReference type="InterPro" id="IPR002182">
    <property type="entry name" value="NB-ARC"/>
</dbReference>
<keyword evidence="4" id="KW-0378">Hydrolase</keyword>
<dbReference type="InterPro" id="IPR042197">
    <property type="entry name" value="Apaf_helical"/>
</dbReference>
<dbReference type="InterPro" id="IPR001584">
    <property type="entry name" value="Integrase_cat-core"/>
</dbReference>
<dbReference type="SUPFAM" id="SSF53098">
    <property type="entry name" value="Ribonuclease H-like"/>
    <property type="match status" value="1"/>
</dbReference>
<keyword evidence="2" id="KW-0433">Leucine-rich repeat</keyword>
<evidence type="ECO:0000256" key="3">
    <source>
        <dbReference type="ARBA" id="ARBA00022737"/>
    </source>
</evidence>
<dbReference type="Gene3D" id="3.30.420.10">
    <property type="entry name" value="Ribonuclease H-like superfamily/Ribonuclease H"/>
    <property type="match status" value="1"/>
</dbReference>
<dbReference type="PANTHER" id="PTHR11017">
    <property type="entry name" value="LEUCINE-RICH REPEAT-CONTAINING PROTEIN"/>
    <property type="match status" value="1"/>
</dbReference>
<evidence type="ECO:0000256" key="6">
    <source>
        <dbReference type="ARBA" id="ARBA00023027"/>
    </source>
</evidence>
<comment type="caution">
    <text evidence="10">The sequence shown here is derived from an EMBL/GenBank/DDBJ whole genome shotgun (WGS) entry which is preliminary data.</text>
</comment>
<dbReference type="Proteomes" id="UP001428341">
    <property type="component" value="Unassembled WGS sequence"/>
</dbReference>
<dbReference type="GO" id="GO:0015074">
    <property type="term" value="P:DNA integration"/>
    <property type="evidence" value="ECO:0007669"/>
    <property type="project" value="InterPro"/>
</dbReference>
<dbReference type="InterPro" id="IPR035897">
    <property type="entry name" value="Toll_tir_struct_dom_sf"/>
</dbReference>
<accession>A0AAP0MBZ1</accession>
<dbReference type="FunFam" id="3.40.50.10140:FF:000007">
    <property type="entry name" value="Disease resistance protein (TIR-NBS-LRR class)"/>
    <property type="match status" value="1"/>
</dbReference>
<dbReference type="SUPFAM" id="SSF52540">
    <property type="entry name" value="P-loop containing nucleoside triphosphate hydrolases"/>
    <property type="match status" value="1"/>
</dbReference>
<dbReference type="SUPFAM" id="SSF52200">
    <property type="entry name" value="Toll/Interleukin receptor TIR domain"/>
    <property type="match status" value="1"/>
</dbReference>
<dbReference type="InterPro" id="IPR012337">
    <property type="entry name" value="RNaseH-like_sf"/>
</dbReference>
<evidence type="ECO:0000256" key="2">
    <source>
        <dbReference type="ARBA" id="ARBA00022614"/>
    </source>
</evidence>
<evidence type="ECO:0000313" key="10">
    <source>
        <dbReference type="EMBL" id="KAK9200306.1"/>
    </source>
</evidence>
<dbReference type="Pfam" id="PF23282">
    <property type="entry name" value="WHD_ROQ1"/>
    <property type="match status" value="1"/>
</dbReference>
<dbReference type="SMART" id="SM00255">
    <property type="entry name" value="TIR"/>
    <property type="match status" value="1"/>
</dbReference>
<dbReference type="InterPro" id="IPR036390">
    <property type="entry name" value="WH_DNA-bd_sf"/>
</dbReference>
<dbReference type="GO" id="GO:0061809">
    <property type="term" value="F:NAD+ nucleosidase activity, cyclic ADP-ribose generating"/>
    <property type="evidence" value="ECO:0007669"/>
    <property type="project" value="UniProtKB-EC"/>
</dbReference>
<dbReference type="PROSITE" id="PS50104">
    <property type="entry name" value="TIR"/>
    <property type="match status" value="1"/>
</dbReference>